<dbReference type="Proteomes" id="UP000663855">
    <property type="component" value="Unassembled WGS sequence"/>
</dbReference>
<dbReference type="EMBL" id="CAJNRE010017945">
    <property type="protein sequence ID" value="CAF2158488.1"/>
    <property type="molecule type" value="Genomic_DNA"/>
</dbReference>
<evidence type="ECO:0000313" key="5">
    <source>
        <dbReference type="EMBL" id="CAF2158488.1"/>
    </source>
</evidence>
<name>A0A816YJV1_9BILA</name>
<feature type="transmembrane region" description="Helical" evidence="1">
    <location>
        <begin position="33"/>
        <end position="50"/>
    </location>
</feature>
<evidence type="ECO:0000313" key="4">
    <source>
        <dbReference type="EMBL" id="CAF2134581.1"/>
    </source>
</evidence>
<dbReference type="EMBL" id="CAJNOV010015177">
    <property type="protein sequence ID" value="CAF1568681.1"/>
    <property type="molecule type" value="Genomic_DNA"/>
</dbReference>
<sequence length="103" mass="12109">MLTSHQFFCLKRCAIFLITYNCFNQFNNEIHVIFWNSYCYFFCFLLCIFIDAEEFVMFHSDVDGEANNCKIVNAQRLLLVSMDQNLLDKLVGRCVVLESALQN</sequence>
<evidence type="ECO:0000313" key="2">
    <source>
        <dbReference type="EMBL" id="CAF1568681.1"/>
    </source>
</evidence>
<comment type="caution">
    <text evidence="5">The sequence shown here is derived from an EMBL/GenBank/DDBJ whole genome shotgun (WGS) entry which is preliminary data.</text>
</comment>
<dbReference type="AlphaFoldDB" id="A0A816YJV1"/>
<keyword evidence="1" id="KW-0472">Membrane</keyword>
<keyword evidence="1" id="KW-1133">Transmembrane helix</keyword>
<proteinExistence type="predicted"/>
<reference evidence="5" key="1">
    <citation type="submission" date="2021-02" db="EMBL/GenBank/DDBJ databases">
        <authorList>
            <person name="Nowell W R."/>
        </authorList>
    </citation>
    <scope>NUCLEOTIDE SEQUENCE</scope>
</reference>
<evidence type="ECO:0000313" key="6">
    <source>
        <dbReference type="Proteomes" id="UP000663824"/>
    </source>
</evidence>
<organism evidence="5 6">
    <name type="scientific">Rotaria magnacalcarata</name>
    <dbReference type="NCBI Taxonomy" id="392030"/>
    <lineage>
        <taxon>Eukaryota</taxon>
        <taxon>Metazoa</taxon>
        <taxon>Spiralia</taxon>
        <taxon>Gnathifera</taxon>
        <taxon>Rotifera</taxon>
        <taxon>Eurotatoria</taxon>
        <taxon>Bdelloidea</taxon>
        <taxon>Philodinida</taxon>
        <taxon>Philodinidae</taxon>
        <taxon>Rotaria</taxon>
    </lineage>
</organism>
<dbReference type="EMBL" id="CAJNRF010011712">
    <property type="protein sequence ID" value="CAF2134581.1"/>
    <property type="molecule type" value="Genomic_DNA"/>
</dbReference>
<evidence type="ECO:0000313" key="3">
    <source>
        <dbReference type="EMBL" id="CAF1599984.1"/>
    </source>
</evidence>
<dbReference type="Proteomes" id="UP000663856">
    <property type="component" value="Unassembled WGS sequence"/>
</dbReference>
<protein>
    <submittedName>
        <fullName evidence="5">Uncharacterized protein</fullName>
    </submittedName>
</protein>
<dbReference type="EMBL" id="CAJNOW010011640">
    <property type="protein sequence ID" value="CAF1599984.1"/>
    <property type="molecule type" value="Genomic_DNA"/>
</dbReference>
<dbReference type="Proteomes" id="UP000663824">
    <property type="component" value="Unassembled WGS sequence"/>
</dbReference>
<evidence type="ECO:0000256" key="1">
    <source>
        <dbReference type="SAM" id="Phobius"/>
    </source>
</evidence>
<keyword evidence="1" id="KW-0812">Transmembrane</keyword>
<gene>
    <name evidence="2" type="ORF">CJN711_LOCUS31743</name>
    <name evidence="3" type="ORF">KQP761_LOCUS22150</name>
    <name evidence="5" type="ORF">MBJ925_LOCUS32739</name>
    <name evidence="4" type="ORF">WKI299_LOCUS26980</name>
</gene>
<dbReference type="Proteomes" id="UP000663834">
    <property type="component" value="Unassembled WGS sequence"/>
</dbReference>
<accession>A0A816YJV1</accession>